<proteinExistence type="predicted"/>
<dbReference type="GO" id="GO:0016757">
    <property type="term" value="F:glycosyltransferase activity"/>
    <property type="evidence" value="ECO:0007669"/>
    <property type="project" value="InterPro"/>
</dbReference>
<name>A0A1Q6IUT7_PHOVU</name>
<dbReference type="AlphaFoldDB" id="A0A1Q6IUT7"/>
<sequence>MNNLVFWAHSYCRSTLKFYSELAKALSRNCFIYTWIENLDLRSATGFSNSEFSDLKIVHIGNDIDLAEKTLANHIDDYNIFCAYQTCPVYQHLMNILIRKKTRYGMFSEAPCNMDEYPKRFFKELYLRCFLPVKLKNIISNADFILNASGYYEKGLFNLGWKPEQIISCGYYPPRIPGSKLMERTENNWHNFTILLSGLHQWHRSPWILLEALDILKKKGFMPKCYITQSGPYLGKVQDYAKKRQLSNVEFLGFVDISKLIDLYESCSVYVGCGNYEPWGMRLNDCLQCGAPLIVNRGMGGVKMVDEYNCGLSFNRGDYIGLANAMERLMTDKALYLQIAKNAIYAAEEIRPEKATVKYAAKIKKFIQ</sequence>
<dbReference type="EMBL" id="MNQV01000222">
    <property type="protein sequence ID" value="OKZ44589.1"/>
    <property type="molecule type" value="Genomic_DNA"/>
</dbReference>
<reference evidence="4 5" key="1">
    <citation type="journal article" date="2016" name="Nat. Biotechnol.">
        <title>Measurement of bacterial replication rates in microbial communities.</title>
        <authorList>
            <person name="Brown C.T."/>
            <person name="Olm M.R."/>
            <person name="Thomas B.C."/>
            <person name="Banfield J.F."/>
        </authorList>
    </citation>
    <scope>NUCLEOTIDE SEQUENCE [LARGE SCALE GENOMIC DNA]</scope>
    <source>
        <strain evidence="4">42_262</strain>
    </source>
</reference>
<evidence type="ECO:0000256" key="1">
    <source>
        <dbReference type="ARBA" id="ARBA00022679"/>
    </source>
</evidence>
<dbReference type="Proteomes" id="UP000470332">
    <property type="component" value="Unassembled WGS sequence"/>
</dbReference>
<dbReference type="RefSeq" id="WP_007844555.1">
    <property type="nucleotide sequence ID" value="NZ_JAHONQ010000006.1"/>
</dbReference>
<evidence type="ECO:0000259" key="2">
    <source>
        <dbReference type="Pfam" id="PF00534"/>
    </source>
</evidence>
<dbReference type="Gene3D" id="3.40.50.2000">
    <property type="entry name" value="Glycogen Phosphorylase B"/>
    <property type="match status" value="1"/>
</dbReference>
<feature type="domain" description="Glycosyl transferase family 1" evidence="2">
    <location>
        <begin position="195"/>
        <end position="343"/>
    </location>
</feature>
<comment type="caution">
    <text evidence="4">The sequence shown here is derived from an EMBL/GenBank/DDBJ whole genome shotgun (WGS) entry which is preliminary data.</text>
</comment>
<gene>
    <name evidence="4" type="ORF">BHV80_15040</name>
    <name evidence="3" type="ORF">GAS37_14550</name>
</gene>
<dbReference type="Pfam" id="PF00534">
    <property type="entry name" value="Glycos_transf_1"/>
    <property type="match status" value="1"/>
</dbReference>
<evidence type="ECO:0000313" key="3">
    <source>
        <dbReference type="EMBL" id="KAB3859760.1"/>
    </source>
</evidence>
<evidence type="ECO:0000313" key="4">
    <source>
        <dbReference type="EMBL" id="OKZ44589.1"/>
    </source>
</evidence>
<accession>A0A1Q6IUT7</accession>
<dbReference type="PANTHER" id="PTHR46401">
    <property type="entry name" value="GLYCOSYLTRANSFERASE WBBK-RELATED"/>
    <property type="match status" value="1"/>
</dbReference>
<evidence type="ECO:0000313" key="6">
    <source>
        <dbReference type="Proteomes" id="UP000470332"/>
    </source>
</evidence>
<dbReference type="InterPro" id="IPR001296">
    <property type="entry name" value="Glyco_trans_1"/>
</dbReference>
<reference evidence="3 6" key="2">
    <citation type="journal article" date="2019" name="Nat. Med.">
        <title>A library of human gut bacterial isolates paired with longitudinal multiomics data enables mechanistic microbiome research.</title>
        <authorList>
            <person name="Poyet M."/>
            <person name="Groussin M."/>
            <person name="Gibbons S.M."/>
            <person name="Avila-Pacheco J."/>
            <person name="Jiang X."/>
            <person name="Kearney S.M."/>
            <person name="Perrotta A.R."/>
            <person name="Berdy B."/>
            <person name="Zhao S."/>
            <person name="Lieberman T.D."/>
            <person name="Swanson P.K."/>
            <person name="Smith M."/>
            <person name="Roesemann S."/>
            <person name="Alexander J.E."/>
            <person name="Rich S.A."/>
            <person name="Livny J."/>
            <person name="Vlamakis H."/>
            <person name="Clish C."/>
            <person name="Bullock K."/>
            <person name="Deik A."/>
            <person name="Scott J."/>
            <person name="Pierce K.A."/>
            <person name="Xavier R.J."/>
            <person name="Alm E.J."/>
        </authorList>
    </citation>
    <scope>NUCLEOTIDE SEQUENCE [LARGE SCALE GENOMIC DNA]</scope>
    <source>
        <strain evidence="3 6">BIOML-A9</strain>
    </source>
</reference>
<dbReference type="EMBL" id="WCXA01000030">
    <property type="protein sequence ID" value="KAB3859760.1"/>
    <property type="molecule type" value="Genomic_DNA"/>
</dbReference>
<organism evidence="4 5">
    <name type="scientific">Phocaeicola vulgatus</name>
    <name type="common">Bacteroides vulgatus</name>
    <dbReference type="NCBI Taxonomy" id="821"/>
    <lineage>
        <taxon>Bacteria</taxon>
        <taxon>Pseudomonadati</taxon>
        <taxon>Bacteroidota</taxon>
        <taxon>Bacteroidia</taxon>
        <taxon>Bacteroidales</taxon>
        <taxon>Bacteroidaceae</taxon>
        <taxon>Phocaeicola</taxon>
    </lineage>
</organism>
<dbReference type="GO" id="GO:0009103">
    <property type="term" value="P:lipopolysaccharide biosynthetic process"/>
    <property type="evidence" value="ECO:0007669"/>
    <property type="project" value="TreeGrafter"/>
</dbReference>
<dbReference type="PANTHER" id="PTHR46401:SF2">
    <property type="entry name" value="GLYCOSYLTRANSFERASE WBBK-RELATED"/>
    <property type="match status" value="1"/>
</dbReference>
<dbReference type="Proteomes" id="UP000186631">
    <property type="component" value="Unassembled WGS sequence"/>
</dbReference>
<protein>
    <submittedName>
        <fullName evidence="4">Glycosyl transferase family 1</fullName>
    </submittedName>
    <submittedName>
        <fullName evidence="3">Glycosyltransferase</fullName>
    </submittedName>
</protein>
<keyword evidence="1 4" id="KW-0808">Transferase</keyword>
<evidence type="ECO:0000313" key="5">
    <source>
        <dbReference type="Proteomes" id="UP000186631"/>
    </source>
</evidence>
<dbReference type="SUPFAM" id="SSF53756">
    <property type="entry name" value="UDP-Glycosyltransferase/glycogen phosphorylase"/>
    <property type="match status" value="1"/>
</dbReference>